<dbReference type="InterPro" id="IPR037171">
    <property type="entry name" value="NagB/RpiA_transferase-like"/>
</dbReference>
<dbReference type="PIRSF" id="PIRSF006806">
    <property type="entry name" value="FTHF_cligase"/>
    <property type="match status" value="1"/>
</dbReference>
<dbReference type="Gene3D" id="3.40.50.10420">
    <property type="entry name" value="NagB/RpiA/CoA transferase-like"/>
    <property type="match status" value="1"/>
</dbReference>
<dbReference type="InterPro" id="IPR024185">
    <property type="entry name" value="FTHF_cligase-like_sf"/>
</dbReference>
<dbReference type="InterPro" id="IPR002698">
    <property type="entry name" value="FTHF_cligase"/>
</dbReference>
<comment type="similarity">
    <text evidence="1 5">Belongs to the 5-formyltetrahydrofolate cyclo-ligase family.</text>
</comment>
<accession>A0A3D8YA20</accession>
<keyword evidence="5" id="KW-0460">Magnesium</keyword>
<protein>
    <recommendedName>
        <fullName evidence="5">5-formyltetrahydrofolate cyclo-ligase</fullName>
        <ecNumber evidence="5">6.3.3.2</ecNumber>
    </recommendedName>
</protein>
<dbReference type="GO" id="GO:0005524">
    <property type="term" value="F:ATP binding"/>
    <property type="evidence" value="ECO:0007669"/>
    <property type="project" value="UniProtKB-KW"/>
</dbReference>
<dbReference type="OrthoDB" id="9801938at2"/>
<feature type="binding site" evidence="4">
    <location>
        <begin position="147"/>
        <end position="155"/>
    </location>
    <ligand>
        <name>ATP</name>
        <dbReference type="ChEBI" id="CHEBI:30616"/>
    </ligand>
</feature>
<reference evidence="6 7" key="1">
    <citation type="submission" date="2018-07" db="EMBL/GenBank/DDBJ databases">
        <title>Dyadobacter roseus sp. nov., isolated from rose rhizosphere soil.</title>
        <authorList>
            <person name="Chen L."/>
        </authorList>
    </citation>
    <scope>NUCLEOTIDE SEQUENCE [LARGE SCALE GENOMIC DNA]</scope>
    <source>
        <strain evidence="6 7">RS19</strain>
    </source>
</reference>
<dbReference type="GO" id="GO:0035999">
    <property type="term" value="P:tetrahydrofolate interconversion"/>
    <property type="evidence" value="ECO:0007669"/>
    <property type="project" value="TreeGrafter"/>
</dbReference>
<dbReference type="EC" id="6.3.3.2" evidence="5"/>
<dbReference type="SUPFAM" id="SSF100950">
    <property type="entry name" value="NagB/RpiA/CoA transferase-like"/>
    <property type="match status" value="1"/>
</dbReference>
<dbReference type="RefSeq" id="WP_115831773.1">
    <property type="nucleotide sequence ID" value="NZ_QNUL01000011.1"/>
</dbReference>
<gene>
    <name evidence="6" type="ORF">DSL64_15215</name>
</gene>
<feature type="binding site" evidence="4">
    <location>
        <begin position="13"/>
        <end position="17"/>
    </location>
    <ligand>
        <name>ATP</name>
        <dbReference type="ChEBI" id="CHEBI:30616"/>
    </ligand>
</feature>
<proteinExistence type="inferred from homology"/>
<organism evidence="6 7">
    <name type="scientific">Dyadobacter luteus</name>
    <dbReference type="NCBI Taxonomy" id="2259619"/>
    <lineage>
        <taxon>Bacteria</taxon>
        <taxon>Pseudomonadati</taxon>
        <taxon>Bacteroidota</taxon>
        <taxon>Cytophagia</taxon>
        <taxon>Cytophagales</taxon>
        <taxon>Spirosomataceae</taxon>
        <taxon>Dyadobacter</taxon>
    </lineage>
</organism>
<evidence type="ECO:0000256" key="2">
    <source>
        <dbReference type="ARBA" id="ARBA00022741"/>
    </source>
</evidence>
<keyword evidence="7" id="KW-1185">Reference proteome</keyword>
<dbReference type="NCBIfam" id="TIGR02727">
    <property type="entry name" value="MTHFS_bact"/>
    <property type="match status" value="1"/>
</dbReference>
<dbReference type="Proteomes" id="UP000256373">
    <property type="component" value="Unassembled WGS sequence"/>
</dbReference>
<comment type="caution">
    <text evidence="6">The sequence shown here is derived from an EMBL/GenBank/DDBJ whole genome shotgun (WGS) entry which is preliminary data.</text>
</comment>
<dbReference type="GO" id="GO:0030272">
    <property type="term" value="F:5-formyltetrahydrofolate cyclo-ligase activity"/>
    <property type="evidence" value="ECO:0007669"/>
    <property type="project" value="UniProtKB-EC"/>
</dbReference>
<feature type="binding site" evidence="4">
    <location>
        <position position="66"/>
    </location>
    <ligand>
        <name>substrate</name>
    </ligand>
</feature>
<keyword evidence="3 4" id="KW-0067">ATP-binding</keyword>
<evidence type="ECO:0000256" key="1">
    <source>
        <dbReference type="ARBA" id="ARBA00010638"/>
    </source>
</evidence>
<evidence type="ECO:0000256" key="5">
    <source>
        <dbReference type="RuleBase" id="RU361279"/>
    </source>
</evidence>
<dbReference type="GO" id="GO:0009396">
    <property type="term" value="P:folic acid-containing compound biosynthetic process"/>
    <property type="evidence" value="ECO:0007669"/>
    <property type="project" value="TreeGrafter"/>
</dbReference>
<evidence type="ECO:0000313" key="6">
    <source>
        <dbReference type="EMBL" id="REA60458.1"/>
    </source>
</evidence>
<sequence>MCSTENYYYSMTKELLRKEFLLRRSVLKTEELHVRNRVIAERALLHISSFSPTSIHTFLPQVDKHEINTMLIIGEIWRSLPNIQIIAPRVIPGTPTMEHFVITPETILVENKWGIPEPEPITSQISDIQEIDMILVPLLAFDINGFRVGYGGGFYDRFFPQCKSSAIKTGLSFFDPVQEIENLDKFDVALDYCITPYQTFHWRHSIASQLSGDQP</sequence>
<dbReference type="Pfam" id="PF01812">
    <property type="entry name" value="5-FTHF_cyc-lig"/>
    <property type="match status" value="1"/>
</dbReference>
<dbReference type="EMBL" id="QNUL01000011">
    <property type="protein sequence ID" value="REA60458.1"/>
    <property type="molecule type" value="Genomic_DNA"/>
</dbReference>
<dbReference type="GO" id="GO:0046872">
    <property type="term" value="F:metal ion binding"/>
    <property type="evidence" value="ECO:0007669"/>
    <property type="project" value="UniProtKB-KW"/>
</dbReference>
<evidence type="ECO:0000256" key="3">
    <source>
        <dbReference type="ARBA" id="ARBA00022840"/>
    </source>
</evidence>
<name>A0A3D8YA20_9BACT</name>
<evidence type="ECO:0000313" key="7">
    <source>
        <dbReference type="Proteomes" id="UP000256373"/>
    </source>
</evidence>
<keyword evidence="5" id="KW-0479">Metal-binding</keyword>
<evidence type="ECO:0000256" key="4">
    <source>
        <dbReference type="PIRSR" id="PIRSR006806-1"/>
    </source>
</evidence>
<feature type="binding site" evidence="4">
    <location>
        <position position="59"/>
    </location>
    <ligand>
        <name>substrate</name>
    </ligand>
</feature>
<comment type="catalytic activity">
    <reaction evidence="5">
        <text>(6S)-5-formyl-5,6,7,8-tetrahydrofolate + ATP = (6R)-5,10-methenyltetrahydrofolate + ADP + phosphate</text>
        <dbReference type="Rhea" id="RHEA:10488"/>
        <dbReference type="ChEBI" id="CHEBI:30616"/>
        <dbReference type="ChEBI" id="CHEBI:43474"/>
        <dbReference type="ChEBI" id="CHEBI:57455"/>
        <dbReference type="ChEBI" id="CHEBI:57457"/>
        <dbReference type="ChEBI" id="CHEBI:456216"/>
        <dbReference type="EC" id="6.3.3.2"/>
    </reaction>
</comment>
<comment type="cofactor">
    <cofactor evidence="5">
        <name>Mg(2+)</name>
        <dbReference type="ChEBI" id="CHEBI:18420"/>
    </cofactor>
</comment>
<keyword evidence="2 4" id="KW-0547">Nucleotide-binding</keyword>
<dbReference type="PANTHER" id="PTHR23407:SF1">
    <property type="entry name" value="5-FORMYLTETRAHYDROFOLATE CYCLO-LIGASE"/>
    <property type="match status" value="1"/>
</dbReference>
<keyword evidence="6" id="KW-0436">Ligase</keyword>
<dbReference type="AlphaFoldDB" id="A0A3D8YA20"/>
<dbReference type="PANTHER" id="PTHR23407">
    <property type="entry name" value="ATPASE INHIBITOR/5-FORMYLTETRAHYDROFOLATE CYCLO-LIGASE"/>
    <property type="match status" value="1"/>
</dbReference>